<keyword evidence="2" id="KW-1185">Reference proteome</keyword>
<evidence type="ECO:0000313" key="1">
    <source>
        <dbReference type="EMBL" id="KAF2465226.1"/>
    </source>
</evidence>
<accession>A0ACB6QE77</accession>
<gene>
    <name evidence="1" type="ORF">BDR25DRAFT_295708</name>
</gene>
<reference evidence="1" key="1">
    <citation type="journal article" date="2020" name="Stud. Mycol.">
        <title>101 Dothideomycetes genomes: a test case for predicting lifestyles and emergence of pathogens.</title>
        <authorList>
            <person name="Haridas S."/>
            <person name="Albert R."/>
            <person name="Binder M."/>
            <person name="Bloem J."/>
            <person name="Labutti K."/>
            <person name="Salamov A."/>
            <person name="Andreopoulos B."/>
            <person name="Baker S."/>
            <person name="Barry K."/>
            <person name="Bills G."/>
            <person name="Bluhm B."/>
            <person name="Cannon C."/>
            <person name="Castanera R."/>
            <person name="Culley D."/>
            <person name="Daum C."/>
            <person name="Ezra D."/>
            <person name="Gonzalez J."/>
            <person name="Henrissat B."/>
            <person name="Kuo A."/>
            <person name="Liang C."/>
            <person name="Lipzen A."/>
            <person name="Lutzoni F."/>
            <person name="Magnuson J."/>
            <person name="Mondo S."/>
            <person name="Nolan M."/>
            <person name="Ohm R."/>
            <person name="Pangilinan J."/>
            <person name="Park H.-J."/>
            <person name="Ramirez L."/>
            <person name="Alfaro M."/>
            <person name="Sun H."/>
            <person name="Tritt A."/>
            <person name="Yoshinaga Y."/>
            <person name="Zwiers L.-H."/>
            <person name="Turgeon B."/>
            <person name="Goodwin S."/>
            <person name="Spatafora J."/>
            <person name="Crous P."/>
            <person name="Grigoriev I."/>
        </authorList>
    </citation>
    <scope>NUCLEOTIDE SEQUENCE</scope>
    <source>
        <strain evidence="1">ATCC 200398</strain>
    </source>
</reference>
<proteinExistence type="predicted"/>
<dbReference type="EMBL" id="MU003531">
    <property type="protein sequence ID" value="KAF2465226.1"/>
    <property type="molecule type" value="Genomic_DNA"/>
</dbReference>
<dbReference type="Proteomes" id="UP000799755">
    <property type="component" value="Unassembled WGS sequence"/>
</dbReference>
<organism evidence="1 2">
    <name type="scientific">Lindgomyces ingoldianus</name>
    <dbReference type="NCBI Taxonomy" id="673940"/>
    <lineage>
        <taxon>Eukaryota</taxon>
        <taxon>Fungi</taxon>
        <taxon>Dikarya</taxon>
        <taxon>Ascomycota</taxon>
        <taxon>Pezizomycotina</taxon>
        <taxon>Dothideomycetes</taxon>
        <taxon>Pleosporomycetidae</taxon>
        <taxon>Pleosporales</taxon>
        <taxon>Lindgomycetaceae</taxon>
        <taxon>Lindgomyces</taxon>
    </lineage>
</organism>
<protein>
    <submittedName>
        <fullName evidence="1">Periodic tryptophan protein-like protein 2</fullName>
    </submittedName>
</protein>
<sequence>MKTEFQFSNLLGTVYSRGNLLFTPDGTCLLSPVGNRVSVFDLVNSKSHTLPFAHRRNIARLALNPRGNLLLSIDEDGRAILTNVPRRVALYHFSFRGGVSALAFAPSGRHFAAGIGRQVEVWHTPSTPDVAGGDLEFAPFVRHRIYTGHFDSVQSIEWSADSRFFLSASKDLTARIWSMDLEEGFMPTTLAGHRQGVVGAWFSKDQETIYTVSKDGALFVWRYVLRPEAPSGAGDDDENWQWRIADRHYFMQNNAHVTCTAFHPESKLLVAGFSNGIFSIYELPEFSQIQNLSISQNDIDFVAINKTGEWLAFGASKLGQLLVWEWQSESYILKQQGHFDSMNSIAYSPDGQRIITAADDGKIKVWDVNSGFCVVTFTEHISGVTACEYAKRGNVLFTASLDGSVRAWDLIRYRNFRTFTAPSRLSFSSLAVDPSGEVVCAGSIDSFDIHIWSVQTGQLLDRLSGHDGPVTSLSFAPDGGTLVSGSWDHTVRLWNIFARTQTSEPLQLMADVLCIAFRPDSKQIAVTTLDGQLTFWSVSEATQQGGIDAQRDVSGGRKMTDRRTAANLAGTKSFTSVRYSADGTCVLASGNSKYICLYDAQSGVLLKKFTVSVNLSLDGTQEFLNSKLLTEAGPRGLIDEQGEASDLEDRRDDTLPGAQRGDAARKTRPEVRVPAVAFSPAGRAFCAASTEGLLIYSLDTGFQFDPFDLDITVTPCSTLSTLAQKEYLKALVMAFRLNEQNLIRRVYEGIPVSDISLVVKNIPTVYLGRLLRFVAVQADESPHLEFNLLWIESLLSRHGRWLKDNRGLVEAEVRQVEKCVKRIQTELVRLADENIYRIEYLLSQPREKIEEPSALAFEMEAGGDGMEVEEEGDSGDEWMGID</sequence>
<name>A0ACB6QE77_9PLEO</name>
<comment type="caution">
    <text evidence="1">The sequence shown here is derived from an EMBL/GenBank/DDBJ whole genome shotgun (WGS) entry which is preliminary data.</text>
</comment>
<evidence type="ECO:0000313" key="2">
    <source>
        <dbReference type="Proteomes" id="UP000799755"/>
    </source>
</evidence>